<sequence>MVLFYHPLTYEILFLFTFQFSLDSSQVSGPFLDLGNPGFLIHLPGIIQSLFNSTGFLTERRALNFHIFLTL</sequence>
<evidence type="ECO:0000313" key="1">
    <source>
        <dbReference type="EMBL" id="AKB55263.1"/>
    </source>
</evidence>
<dbReference type="HOGENOM" id="CLU_2730339_0_0_2"/>
<dbReference type="STRING" id="1434108.MSBRM_2265"/>
<gene>
    <name evidence="1" type="ORF">MSBRM_2265</name>
</gene>
<keyword evidence="2" id="KW-1185">Reference proteome</keyword>
<proteinExistence type="predicted"/>
<reference evidence="1 2" key="1">
    <citation type="submission" date="2014-07" db="EMBL/GenBank/DDBJ databases">
        <title>Methanogenic archaea and the global carbon cycle.</title>
        <authorList>
            <person name="Henriksen J.R."/>
            <person name="Luke J."/>
            <person name="Reinhart S."/>
            <person name="Benedict M.N."/>
            <person name="Youngblut N.D."/>
            <person name="Metcalf M.E."/>
            <person name="Whitaker R.J."/>
            <person name="Metcalf W.W."/>
        </authorList>
    </citation>
    <scope>NUCLEOTIDE SEQUENCE [LARGE SCALE GENOMIC DNA]</scope>
    <source>
        <strain evidence="1 2">MS</strain>
    </source>
</reference>
<organism evidence="1 2">
    <name type="scientific">Methanosarcina barkeri MS</name>
    <dbReference type="NCBI Taxonomy" id="1434108"/>
    <lineage>
        <taxon>Archaea</taxon>
        <taxon>Methanobacteriati</taxon>
        <taxon>Methanobacteriota</taxon>
        <taxon>Stenosarchaea group</taxon>
        <taxon>Methanomicrobia</taxon>
        <taxon>Methanosarcinales</taxon>
        <taxon>Methanosarcinaceae</taxon>
        <taxon>Methanosarcina</taxon>
    </lineage>
</organism>
<dbReference type="KEGG" id="mby:MSBRM_2265"/>
<protein>
    <submittedName>
        <fullName evidence="1">Uncharacterized protein</fullName>
    </submittedName>
</protein>
<dbReference type="EMBL" id="CP009528">
    <property type="protein sequence ID" value="AKB55263.1"/>
    <property type="molecule type" value="Genomic_DNA"/>
</dbReference>
<evidence type="ECO:0000313" key="2">
    <source>
        <dbReference type="Proteomes" id="UP000033033"/>
    </source>
</evidence>
<name>A0A0E3QWU0_METBA</name>
<dbReference type="Proteomes" id="UP000033033">
    <property type="component" value="Chromosome"/>
</dbReference>
<dbReference type="AlphaFoldDB" id="A0A0E3QWU0"/>
<accession>A0A0E3QWU0</accession>